<feature type="transmembrane region" description="Helical" evidence="9">
    <location>
        <begin position="118"/>
        <end position="145"/>
    </location>
</feature>
<evidence type="ECO:0000256" key="8">
    <source>
        <dbReference type="ARBA" id="ARBA00023136"/>
    </source>
</evidence>
<dbReference type="GO" id="GO:0140359">
    <property type="term" value="F:ABC-type transporter activity"/>
    <property type="evidence" value="ECO:0007669"/>
    <property type="project" value="InterPro"/>
</dbReference>
<dbReference type="PANTHER" id="PTHR30413:SF8">
    <property type="entry name" value="TRANSPORT PERMEASE PROTEIN"/>
    <property type="match status" value="1"/>
</dbReference>
<protein>
    <recommendedName>
        <fullName evidence="9">Transport permease protein</fullName>
    </recommendedName>
</protein>
<keyword evidence="8 9" id="KW-0472">Membrane</keyword>
<comment type="similarity">
    <text evidence="2 9">Belongs to the ABC-2 integral membrane protein family.</text>
</comment>
<reference evidence="11 12" key="1">
    <citation type="journal article" date="2016" name="Nat. Commun.">
        <title>Thousands of microbial genomes shed light on interconnected biogeochemical processes in an aquifer system.</title>
        <authorList>
            <person name="Anantharaman K."/>
            <person name="Brown C.T."/>
            <person name="Hug L.A."/>
            <person name="Sharon I."/>
            <person name="Castelle C.J."/>
            <person name="Probst A.J."/>
            <person name="Thomas B.C."/>
            <person name="Singh A."/>
            <person name="Wilkins M.J."/>
            <person name="Karaoz U."/>
            <person name="Brodie E.L."/>
            <person name="Williams K.H."/>
            <person name="Hubbard S.S."/>
            <person name="Banfield J.F."/>
        </authorList>
    </citation>
    <scope>NUCLEOTIDE SEQUENCE [LARGE SCALE GENOMIC DNA]</scope>
</reference>
<keyword evidence="4 9" id="KW-1003">Cell membrane</keyword>
<feature type="transmembrane region" description="Helical" evidence="9">
    <location>
        <begin position="188"/>
        <end position="208"/>
    </location>
</feature>
<feature type="transmembrane region" description="Helical" evidence="9">
    <location>
        <begin position="78"/>
        <end position="97"/>
    </location>
</feature>
<evidence type="ECO:0000256" key="6">
    <source>
        <dbReference type="ARBA" id="ARBA00022692"/>
    </source>
</evidence>
<evidence type="ECO:0000256" key="9">
    <source>
        <dbReference type="RuleBase" id="RU361157"/>
    </source>
</evidence>
<sequence length="274" mass="31077">MKNYTVIIKPESSLALNLSEIWRYRELFLTFAWRDIKVRYKQTVLGVAWAILQPVSSMVVFTVFFGNLAKIPSGNLPYSLFVLCGLVFWGFFSTSLSHASDSLVGNESIIKKVYFPKVILPLSAIVVSFIDFLINFSILMIYAVILGYYPSIWTLVIIPIAVIVTALSACGIGLFLSAFNIRYRDVRYILPFFIQVIMFLTPVIYPLSIVGLQKRAIMAINPMTMVIESVRQVFSDNPLIDTNLISISLISIVACLIFGLWYFKKTERFFADIV</sequence>
<dbReference type="InterPro" id="IPR013525">
    <property type="entry name" value="ABC2_TM"/>
</dbReference>
<dbReference type="GO" id="GO:0015920">
    <property type="term" value="P:lipopolysaccharide transport"/>
    <property type="evidence" value="ECO:0007669"/>
    <property type="project" value="TreeGrafter"/>
</dbReference>
<gene>
    <name evidence="11" type="ORF">A2876_02495</name>
</gene>
<evidence type="ECO:0000313" key="12">
    <source>
        <dbReference type="Proteomes" id="UP000178176"/>
    </source>
</evidence>
<dbReference type="Pfam" id="PF01061">
    <property type="entry name" value="ABC2_membrane"/>
    <property type="match status" value="1"/>
</dbReference>
<feature type="domain" description="ABC transmembrane type-2" evidence="10">
    <location>
        <begin position="45"/>
        <end position="266"/>
    </location>
</feature>
<dbReference type="PANTHER" id="PTHR30413">
    <property type="entry name" value="INNER MEMBRANE TRANSPORT PERMEASE"/>
    <property type="match status" value="1"/>
</dbReference>
<evidence type="ECO:0000256" key="2">
    <source>
        <dbReference type="ARBA" id="ARBA00007783"/>
    </source>
</evidence>
<evidence type="ECO:0000256" key="4">
    <source>
        <dbReference type="ARBA" id="ARBA00022475"/>
    </source>
</evidence>
<feature type="transmembrane region" description="Helical" evidence="9">
    <location>
        <begin position="151"/>
        <end position="176"/>
    </location>
</feature>
<dbReference type="InterPro" id="IPR047817">
    <property type="entry name" value="ABC2_TM_bact-type"/>
</dbReference>
<evidence type="ECO:0000256" key="5">
    <source>
        <dbReference type="ARBA" id="ARBA00022519"/>
    </source>
</evidence>
<feature type="transmembrane region" description="Helical" evidence="9">
    <location>
        <begin position="44"/>
        <end position="66"/>
    </location>
</feature>
<organism evidence="11 12">
    <name type="scientific">Candidatus Amesbacteria bacterium RIFCSPHIGHO2_01_FULL_48_32b</name>
    <dbReference type="NCBI Taxonomy" id="1797253"/>
    <lineage>
        <taxon>Bacteria</taxon>
        <taxon>Candidatus Amesiibacteriota</taxon>
    </lineage>
</organism>
<accession>A0A1F4YDX5</accession>
<dbReference type="Proteomes" id="UP000178176">
    <property type="component" value="Unassembled WGS sequence"/>
</dbReference>
<keyword evidence="5" id="KW-0997">Cell inner membrane</keyword>
<dbReference type="AlphaFoldDB" id="A0A1F4YDX5"/>
<dbReference type="PROSITE" id="PS51012">
    <property type="entry name" value="ABC_TM2"/>
    <property type="match status" value="1"/>
</dbReference>
<keyword evidence="3 9" id="KW-0813">Transport</keyword>
<evidence type="ECO:0000259" key="10">
    <source>
        <dbReference type="PROSITE" id="PS51012"/>
    </source>
</evidence>
<keyword evidence="6 9" id="KW-0812">Transmembrane</keyword>
<feature type="transmembrane region" description="Helical" evidence="9">
    <location>
        <begin position="244"/>
        <end position="263"/>
    </location>
</feature>
<dbReference type="InterPro" id="IPR000412">
    <property type="entry name" value="ABC_2_transport"/>
</dbReference>
<evidence type="ECO:0000256" key="7">
    <source>
        <dbReference type="ARBA" id="ARBA00022989"/>
    </source>
</evidence>
<name>A0A1F4YDX5_9BACT</name>
<comment type="caution">
    <text evidence="11">The sequence shown here is derived from an EMBL/GenBank/DDBJ whole genome shotgun (WGS) entry which is preliminary data.</text>
</comment>
<dbReference type="GO" id="GO:0043190">
    <property type="term" value="C:ATP-binding cassette (ABC) transporter complex"/>
    <property type="evidence" value="ECO:0007669"/>
    <property type="project" value="InterPro"/>
</dbReference>
<dbReference type="PRINTS" id="PR00164">
    <property type="entry name" value="ABC2TRNSPORT"/>
</dbReference>
<evidence type="ECO:0000256" key="1">
    <source>
        <dbReference type="ARBA" id="ARBA00004429"/>
    </source>
</evidence>
<evidence type="ECO:0000256" key="3">
    <source>
        <dbReference type="ARBA" id="ARBA00022448"/>
    </source>
</evidence>
<keyword evidence="7 9" id="KW-1133">Transmembrane helix</keyword>
<proteinExistence type="inferred from homology"/>
<comment type="subcellular location">
    <subcellularLocation>
        <location evidence="1">Cell inner membrane</location>
        <topology evidence="1">Multi-pass membrane protein</topology>
    </subcellularLocation>
    <subcellularLocation>
        <location evidence="9">Cell membrane</location>
        <topology evidence="9">Multi-pass membrane protein</topology>
    </subcellularLocation>
</comment>
<evidence type="ECO:0000313" key="11">
    <source>
        <dbReference type="EMBL" id="OGC92132.1"/>
    </source>
</evidence>
<dbReference type="EMBL" id="MEXH01000021">
    <property type="protein sequence ID" value="OGC92132.1"/>
    <property type="molecule type" value="Genomic_DNA"/>
</dbReference>